<dbReference type="Pfam" id="PF21175">
    <property type="entry name" value="RecR_C"/>
    <property type="match status" value="1"/>
</dbReference>
<name>A0A1F6NMX4_9BACT</name>
<comment type="caution">
    <text evidence="9">The sequence shown here is derived from an EMBL/GenBank/DDBJ whole genome shotgun (WGS) entry which is preliminary data.</text>
</comment>
<evidence type="ECO:0000256" key="4">
    <source>
        <dbReference type="ARBA" id="ARBA00022833"/>
    </source>
</evidence>
<comment type="function">
    <text evidence="7">May play a role in DNA repair. It seems to be involved in an RecBC-independent recombinational process of DNA repair. It may act with RecF and RecO.</text>
</comment>
<keyword evidence="2 7" id="KW-0227">DNA damage</keyword>
<keyword evidence="5 7" id="KW-0233">DNA recombination</keyword>
<evidence type="ECO:0000256" key="3">
    <source>
        <dbReference type="ARBA" id="ARBA00022771"/>
    </source>
</evidence>
<comment type="similarity">
    <text evidence="7">Belongs to the RecR family.</text>
</comment>
<accession>A0A1F6NMX4</accession>
<evidence type="ECO:0000259" key="8">
    <source>
        <dbReference type="PROSITE" id="PS50880"/>
    </source>
</evidence>
<dbReference type="SUPFAM" id="SSF111304">
    <property type="entry name" value="Recombination protein RecR"/>
    <property type="match status" value="1"/>
</dbReference>
<dbReference type="CDD" id="cd01025">
    <property type="entry name" value="TOPRIM_recR"/>
    <property type="match status" value="1"/>
</dbReference>
<dbReference type="HAMAP" id="MF_00017">
    <property type="entry name" value="RecR"/>
    <property type="match status" value="1"/>
</dbReference>
<keyword evidence="1 7" id="KW-0479">Metal-binding</keyword>
<dbReference type="InterPro" id="IPR006171">
    <property type="entry name" value="TOPRIM_dom"/>
</dbReference>
<dbReference type="PROSITE" id="PS50880">
    <property type="entry name" value="TOPRIM"/>
    <property type="match status" value="1"/>
</dbReference>
<dbReference type="InterPro" id="IPR023627">
    <property type="entry name" value="Rcmb_RecR"/>
</dbReference>
<dbReference type="NCBIfam" id="TIGR00615">
    <property type="entry name" value="recR"/>
    <property type="match status" value="1"/>
</dbReference>
<keyword evidence="6 7" id="KW-0234">DNA repair</keyword>
<evidence type="ECO:0000313" key="10">
    <source>
        <dbReference type="Proteomes" id="UP000178349"/>
    </source>
</evidence>
<dbReference type="Proteomes" id="UP000178349">
    <property type="component" value="Unassembled WGS sequence"/>
</dbReference>
<gene>
    <name evidence="7" type="primary">recR</name>
    <name evidence="9" type="ORF">A2493_00880</name>
</gene>
<dbReference type="InterPro" id="IPR000093">
    <property type="entry name" value="DNA_Rcmb_RecR"/>
</dbReference>
<evidence type="ECO:0000256" key="7">
    <source>
        <dbReference type="HAMAP-Rule" id="MF_00017"/>
    </source>
</evidence>
<feature type="zinc finger region" description="C4-type" evidence="7">
    <location>
        <begin position="56"/>
        <end position="71"/>
    </location>
</feature>
<dbReference type="PANTHER" id="PTHR30446:SF0">
    <property type="entry name" value="RECOMBINATION PROTEIN RECR"/>
    <property type="match status" value="1"/>
</dbReference>
<evidence type="ECO:0000256" key="1">
    <source>
        <dbReference type="ARBA" id="ARBA00022723"/>
    </source>
</evidence>
<dbReference type="AlphaFoldDB" id="A0A1F6NMX4"/>
<dbReference type="GO" id="GO:0006310">
    <property type="term" value="P:DNA recombination"/>
    <property type="evidence" value="ECO:0007669"/>
    <property type="project" value="UniProtKB-UniRule"/>
</dbReference>
<dbReference type="GO" id="GO:0008270">
    <property type="term" value="F:zinc ion binding"/>
    <property type="evidence" value="ECO:0007669"/>
    <property type="project" value="UniProtKB-KW"/>
</dbReference>
<proteinExistence type="inferred from homology"/>
<protein>
    <recommendedName>
        <fullName evidence="7">Recombination protein RecR</fullName>
    </recommendedName>
</protein>
<evidence type="ECO:0000256" key="2">
    <source>
        <dbReference type="ARBA" id="ARBA00022763"/>
    </source>
</evidence>
<evidence type="ECO:0000256" key="5">
    <source>
        <dbReference type="ARBA" id="ARBA00023172"/>
    </source>
</evidence>
<dbReference type="GO" id="GO:0006281">
    <property type="term" value="P:DNA repair"/>
    <property type="evidence" value="ECO:0007669"/>
    <property type="project" value="UniProtKB-UniRule"/>
</dbReference>
<keyword evidence="3 7" id="KW-0863">Zinc-finger</keyword>
<reference evidence="9 10" key="1">
    <citation type="journal article" date="2016" name="Nat. Commun.">
        <title>Thousands of microbial genomes shed light on interconnected biogeochemical processes in an aquifer system.</title>
        <authorList>
            <person name="Anantharaman K."/>
            <person name="Brown C.T."/>
            <person name="Hug L.A."/>
            <person name="Sharon I."/>
            <person name="Castelle C.J."/>
            <person name="Probst A.J."/>
            <person name="Thomas B.C."/>
            <person name="Singh A."/>
            <person name="Wilkins M.J."/>
            <person name="Karaoz U."/>
            <person name="Brodie E.L."/>
            <person name="Williams K.H."/>
            <person name="Hubbard S.S."/>
            <person name="Banfield J.F."/>
        </authorList>
    </citation>
    <scope>NUCLEOTIDE SEQUENCE [LARGE SCALE GENOMIC DNA]</scope>
</reference>
<sequence length="200" mass="22954">MYSKSIQNLIKAFSRLPSVGHRTAERFVFYLLKSGKKDVAELTIALKELIENIKSCEICWDFADTSPCSFCNDPRREHKTICVVSQPQDRETIEKTKEFTGVYHILRGTLKPDDENISKFLKINELMNRLHKNETEEIILALNPDISGETTMMYLERQIKKIKPEVKVTRLARGLPMGSDLQYADEITLSSALKNRVSSK</sequence>
<keyword evidence="4 7" id="KW-0862">Zinc</keyword>
<evidence type="ECO:0000313" key="9">
    <source>
        <dbReference type="EMBL" id="OGH85093.1"/>
    </source>
</evidence>
<dbReference type="Gene3D" id="3.40.1360.10">
    <property type="match status" value="1"/>
</dbReference>
<dbReference type="InterPro" id="IPR034137">
    <property type="entry name" value="TOPRIM_RecR"/>
</dbReference>
<feature type="domain" description="Toprim" evidence="8">
    <location>
        <begin position="79"/>
        <end position="176"/>
    </location>
</feature>
<dbReference type="Pfam" id="PF21176">
    <property type="entry name" value="RecR_HhH"/>
    <property type="match status" value="1"/>
</dbReference>
<dbReference type="Gene3D" id="1.10.8.420">
    <property type="entry name" value="RecR Domain 1"/>
    <property type="match status" value="1"/>
</dbReference>
<dbReference type="Gene3D" id="6.10.250.240">
    <property type="match status" value="1"/>
</dbReference>
<dbReference type="SMART" id="SM00493">
    <property type="entry name" value="TOPRIM"/>
    <property type="match status" value="1"/>
</dbReference>
<dbReference type="EMBL" id="MFQW01000048">
    <property type="protein sequence ID" value="OGH85093.1"/>
    <property type="molecule type" value="Genomic_DNA"/>
</dbReference>
<evidence type="ECO:0000256" key="6">
    <source>
        <dbReference type="ARBA" id="ARBA00023204"/>
    </source>
</evidence>
<dbReference type="PANTHER" id="PTHR30446">
    <property type="entry name" value="RECOMBINATION PROTEIN RECR"/>
    <property type="match status" value="1"/>
</dbReference>
<dbReference type="Pfam" id="PF13662">
    <property type="entry name" value="Toprim_4"/>
    <property type="match status" value="1"/>
</dbReference>
<organism evidence="9 10">
    <name type="scientific">Candidatus Magasanikbacteria bacterium RIFOXYC12_FULL_33_11</name>
    <dbReference type="NCBI Taxonomy" id="1798701"/>
    <lineage>
        <taxon>Bacteria</taxon>
        <taxon>Candidatus Magasanikiibacteriota</taxon>
    </lineage>
</organism>
<dbReference type="GO" id="GO:0003677">
    <property type="term" value="F:DNA binding"/>
    <property type="evidence" value="ECO:0007669"/>
    <property type="project" value="UniProtKB-UniRule"/>
</dbReference>